<dbReference type="RefSeq" id="WP_281897989.1">
    <property type="nucleotide sequence ID" value="NZ_BSDI01000018.1"/>
</dbReference>
<dbReference type="InterPro" id="IPR050482">
    <property type="entry name" value="Sensor_HK_TwoCompSys"/>
</dbReference>
<comment type="caution">
    <text evidence="13">The sequence shown here is derived from an EMBL/GenBank/DDBJ whole genome shotgun (WGS) entry which is preliminary data.</text>
</comment>
<evidence type="ECO:0000256" key="8">
    <source>
        <dbReference type="ARBA" id="ARBA00023012"/>
    </source>
</evidence>
<dbReference type="Gene3D" id="1.20.5.1930">
    <property type="match status" value="1"/>
</dbReference>
<feature type="domain" description="Signal transduction histidine kinase subgroup 3 dimerisation and phosphoacceptor" evidence="12">
    <location>
        <begin position="190"/>
        <end position="256"/>
    </location>
</feature>
<accession>A0ABQ5QX07</accession>
<dbReference type="EMBL" id="BSDI01000018">
    <property type="protein sequence ID" value="GLH98792.1"/>
    <property type="molecule type" value="Genomic_DNA"/>
</dbReference>
<evidence type="ECO:0000256" key="3">
    <source>
        <dbReference type="ARBA" id="ARBA00022553"/>
    </source>
</evidence>
<keyword evidence="11" id="KW-1133">Transmembrane helix</keyword>
<keyword evidence="8" id="KW-0902">Two-component regulatory system</keyword>
<organism evidence="13 14">
    <name type="scientific">Phytohabitans aurantiacus</name>
    <dbReference type="NCBI Taxonomy" id="3016789"/>
    <lineage>
        <taxon>Bacteria</taxon>
        <taxon>Bacillati</taxon>
        <taxon>Actinomycetota</taxon>
        <taxon>Actinomycetes</taxon>
        <taxon>Micromonosporales</taxon>
        <taxon>Micromonosporaceae</taxon>
    </lineage>
</organism>
<evidence type="ECO:0000313" key="14">
    <source>
        <dbReference type="Proteomes" id="UP001144280"/>
    </source>
</evidence>
<keyword evidence="9" id="KW-0175">Coiled coil</keyword>
<evidence type="ECO:0000256" key="4">
    <source>
        <dbReference type="ARBA" id="ARBA00022679"/>
    </source>
</evidence>
<dbReference type="EC" id="2.7.13.3" evidence="2"/>
<dbReference type="PANTHER" id="PTHR24421:SF10">
    <property type="entry name" value="NITRATE_NITRITE SENSOR PROTEIN NARQ"/>
    <property type="match status" value="1"/>
</dbReference>
<evidence type="ECO:0000256" key="5">
    <source>
        <dbReference type="ARBA" id="ARBA00022741"/>
    </source>
</evidence>
<dbReference type="Pfam" id="PF07730">
    <property type="entry name" value="HisKA_3"/>
    <property type="match status" value="1"/>
</dbReference>
<dbReference type="Gene3D" id="3.30.565.10">
    <property type="entry name" value="Histidine kinase-like ATPase, C-terminal domain"/>
    <property type="match status" value="1"/>
</dbReference>
<gene>
    <name evidence="13" type="ORF">Pa4123_40670</name>
</gene>
<keyword evidence="11" id="KW-0472">Membrane</keyword>
<evidence type="ECO:0000256" key="6">
    <source>
        <dbReference type="ARBA" id="ARBA00022777"/>
    </source>
</evidence>
<keyword evidence="7" id="KW-0067">ATP-binding</keyword>
<dbReference type="PANTHER" id="PTHR24421">
    <property type="entry name" value="NITRATE/NITRITE SENSOR PROTEIN NARX-RELATED"/>
    <property type="match status" value="1"/>
</dbReference>
<feature type="transmembrane region" description="Helical" evidence="11">
    <location>
        <begin position="110"/>
        <end position="128"/>
    </location>
</feature>
<name>A0ABQ5QX07_9ACTN</name>
<keyword evidence="5" id="KW-0547">Nucleotide-binding</keyword>
<evidence type="ECO:0000256" key="9">
    <source>
        <dbReference type="SAM" id="Coils"/>
    </source>
</evidence>
<keyword evidence="4" id="KW-0808">Transferase</keyword>
<dbReference type="SUPFAM" id="SSF55874">
    <property type="entry name" value="ATPase domain of HSP90 chaperone/DNA topoisomerase II/histidine kinase"/>
    <property type="match status" value="1"/>
</dbReference>
<comment type="catalytic activity">
    <reaction evidence="1">
        <text>ATP + protein L-histidine = ADP + protein N-phospho-L-histidine.</text>
        <dbReference type="EC" id="2.7.13.3"/>
    </reaction>
</comment>
<feature type="transmembrane region" description="Helical" evidence="11">
    <location>
        <begin position="134"/>
        <end position="154"/>
    </location>
</feature>
<feature type="region of interest" description="Disordered" evidence="10">
    <location>
        <begin position="382"/>
        <end position="413"/>
    </location>
</feature>
<evidence type="ECO:0000256" key="7">
    <source>
        <dbReference type="ARBA" id="ARBA00022840"/>
    </source>
</evidence>
<evidence type="ECO:0000256" key="2">
    <source>
        <dbReference type="ARBA" id="ARBA00012438"/>
    </source>
</evidence>
<keyword evidence="11" id="KW-0812">Transmembrane</keyword>
<protein>
    <recommendedName>
        <fullName evidence="2">histidine kinase</fullName>
        <ecNumber evidence="2">2.7.13.3</ecNumber>
    </recommendedName>
</protein>
<dbReference type="CDD" id="cd16917">
    <property type="entry name" value="HATPase_UhpB-NarQ-NarX-like"/>
    <property type="match status" value="1"/>
</dbReference>
<dbReference type="InterPro" id="IPR036890">
    <property type="entry name" value="HATPase_C_sf"/>
</dbReference>
<evidence type="ECO:0000256" key="1">
    <source>
        <dbReference type="ARBA" id="ARBA00000085"/>
    </source>
</evidence>
<keyword evidence="14" id="KW-1185">Reference proteome</keyword>
<evidence type="ECO:0000259" key="12">
    <source>
        <dbReference type="Pfam" id="PF07730"/>
    </source>
</evidence>
<evidence type="ECO:0000256" key="11">
    <source>
        <dbReference type="SAM" id="Phobius"/>
    </source>
</evidence>
<proteinExistence type="predicted"/>
<sequence>MPRKNVITDAGLGIVAFVLSVGVLAADGLGTPETHVRHLDALGVLLAAASALPLAARRVAPLTVGVVTIAASGVMYRLGYAFDLPIGPAVAIYTIGLTCGGDPRPLRRRLAMLAPAAFAPVVAAAYAARGEDVAALFAPELVGLLAASAALGLAGDRTRLRRERIAALEERAQRAEREAERERRLAAAEERTRIARELHDSAGHAINVILVQAGAARLLHDRDPASSRRAITTIEEVARDTIGEIDKLVRALREDTDAPPAPPPDASALEDLVRRHRQSGLEIDADLTVPGEAVPRSVAWAAYRILQEALTNAARHGRGTASVAARYAGGAFEITVTNPVTANATAGGGHGVVGMRERASLLGGTLSAAAEHGVFRVHASLPVGRSPNGGRPLAERATGTLDRGSASARGEAA</sequence>
<keyword evidence="6" id="KW-0418">Kinase</keyword>
<feature type="coiled-coil region" evidence="9">
    <location>
        <begin position="158"/>
        <end position="192"/>
    </location>
</feature>
<evidence type="ECO:0000313" key="13">
    <source>
        <dbReference type="EMBL" id="GLH98792.1"/>
    </source>
</evidence>
<dbReference type="Proteomes" id="UP001144280">
    <property type="component" value="Unassembled WGS sequence"/>
</dbReference>
<evidence type="ECO:0000256" key="10">
    <source>
        <dbReference type="SAM" id="MobiDB-lite"/>
    </source>
</evidence>
<reference evidence="13" key="1">
    <citation type="submission" date="2022-12" db="EMBL/GenBank/DDBJ databases">
        <title>New Phytohabitans aurantiacus sp. RD004123 nov., an actinomycete isolated from soil.</title>
        <authorList>
            <person name="Triningsih D.W."/>
            <person name="Harunari E."/>
            <person name="Igarashi Y."/>
        </authorList>
    </citation>
    <scope>NUCLEOTIDE SEQUENCE</scope>
    <source>
        <strain evidence="13">RD004123</strain>
    </source>
</reference>
<keyword evidence="3" id="KW-0597">Phosphoprotein</keyword>
<dbReference type="InterPro" id="IPR011712">
    <property type="entry name" value="Sig_transdc_His_kin_sub3_dim/P"/>
</dbReference>
<feature type="transmembrane region" description="Helical" evidence="11">
    <location>
        <begin position="84"/>
        <end position="101"/>
    </location>
</feature>